<feature type="transmembrane region" description="Helical" evidence="1">
    <location>
        <begin position="159"/>
        <end position="179"/>
    </location>
</feature>
<keyword evidence="1" id="KW-0812">Transmembrane</keyword>
<comment type="caution">
    <text evidence="3">The sequence shown here is derived from an EMBL/GenBank/DDBJ whole genome shotgun (WGS) entry which is preliminary data.</text>
</comment>
<dbReference type="PANTHER" id="PTHR39430:SF1">
    <property type="entry name" value="PROTEASE"/>
    <property type="match status" value="1"/>
</dbReference>
<evidence type="ECO:0000313" key="3">
    <source>
        <dbReference type="EMBL" id="MFK0524026.1"/>
    </source>
</evidence>
<feature type="transmembrane region" description="Helical" evidence="1">
    <location>
        <begin position="249"/>
        <end position="272"/>
    </location>
</feature>
<organism evidence="3 4">
    <name type="scientific">Paenibacillus illinoisensis</name>
    <dbReference type="NCBI Taxonomy" id="59845"/>
    <lineage>
        <taxon>Bacteria</taxon>
        <taxon>Bacillati</taxon>
        <taxon>Bacillota</taxon>
        <taxon>Bacilli</taxon>
        <taxon>Bacillales</taxon>
        <taxon>Paenibacillaceae</taxon>
        <taxon>Paenibacillus</taxon>
    </lineage>
</organism>
<gene>
    <name evidence="3" type="ORF">ACINKY_17650</name>
</gene>
<feature type="domain" description="CAAX prenyl protease 2/Lysostaphin resistance protein A-like" evidence="2">
    <location>
        <begin position="162"/>
        <end position="254"/>
    </location>
</feature>
<dbReference type="InterPro" id="IPR003675">
    <property type="entry name" value="Rce1/LyrA-like_dom"/>
</dbReference>
<feature type="transmembrane region" description="Helical" evidence="1">
    <location>
        <begin position="50"/>
        <end position="69"/>
    </location>
</feature>
<feature type="transmembrane region" description="Helical" evidence="1">
    <location>
        <begin position="217"/>
        <end position="237"/>
    </location>
</feature>
<accession>A0ABW8HWG5</accession>
<proteinExistence type="predicted"/>
<dbReference type="Proteomes" id="UP001618531">
    <property type="component" value="Unassembled WGS sequence"/>
</dbReference>
<reference evidence="3 4" key="1">
    <citation type="submission" date="2024-11" db="EMBL/GenBank/DDBJ databases">
        <title>Identification and Characterization of a Novel Fosfomycin Bacillithiol Transferase FosB8 in Paenibacillus illinoisensis.</title>
        <authorList>
            <person name="Lu W."/>
        </authorList>
    </citation>
    <scope>NUCLEOTIDE SEQUENCE [LARGE SCALE GENOMIC DNA]</scope>
    <source>
        <strain evidence="3 4">WP77</strain>
    </source>
</reference>
<feature type="transmembrane region" description="Helical" evidence="1">
    <location>
        <begin position="124"/>
        <end position="147"/>
    </location>
</feature>
<keyword evidence="1" id="KW-0472">Membrane</keyword>
<evidence type="ECO:0000256" key="1">
    <source>
        <dbReference type="SAM" id="Phobius"/>
    </source>
</evidence>
<feature type="transmembrane region" description="Helical" evidence="1">
    <location>
        <begin position="191"/>
        <end position="211"/>
    </location>
</feature>
<evidence type="ECO:0000259" key="2">
    <source>
        <dbReference type="Pfam" id="PF02517"/>
    </source>
</evidence>
<feature type="transmembrane region" description="Helical" evidence="1">
    <location>
        <begin position="81"/>
        <end position="103"/>
    </location>
</feature>
<protein>
    <submittedName>
        <fullName evidence="3">Lysostaphin resistance A-like protein</fullName>
    </submittedName>
</protein>
<dbReference type="Pfam" id="PF02517">
    <property type="entry name" value="Rce1-like"/>
    <property type="match status" value="1"/>
</dbReference>
<keyword evidence="1" id="KW-1133">Transmembrane helix</keyword>
<sequence>MTKAHCHFVTFSAYTHNYHQAIEELIQDMKKRSAHKEHSQIGEKLSKWKLFWRFPIIWMIAGAISIILVDASIRPLAEQVPGLLSLLLTLTMGFLAIMVYMLTMKYLARRSIPELSKKGAGFEAVMGVLTGVIFIALSTIIIVSLGGYTFQWVNGADKFTVLIVSIKAALGAAIVEELIFRGLMFQAINKLLGNSTGLAVTSLFFGIAHLGNTGATVWSAFAITLEAGILLGAAYLWRRNLWFVMGLHFSWNALEGVLGIPVSGHSSAGLFIVKVNGPSLLTGGDFGLEGSVVPVIISLLISIPMLYGAIRNRNLPTNLT</sequence>
<feature type="transmembrane region" description="Helical" evidence="1">
    <location>
        <begin position="292"/>
        <end position="310"/>
    </location>
</feature>
<evidence type="ECO:0000313" key="4">
    <source>
        <dbReference type="Proteomes" id="UP001618531"/>
    </source>
</evidence>
<dbReference type="EMBL" id="JBIYSL010000004">
    <property type="protein sequence ID" value="MFK0524026.1"/>
    <property type="molecule type" value="Genomic_DNA"/>
</dbReference>
<keyword evidence="4" id="KW-1185">Reference proteome</keyword>
<dbReference type="PANTHER" id="PTHR39430">
    <property type="entry name" value="MEMBRANE-ASSOCIATED PROTEASE-RELATED"/>
    <property type="match status" value="1"/>
</dbReference>
<name>A0ABW8HWG5_9BACL</name>